<dbReference type="Proteomes" id="UP000076796">
    <property type="component" value="Unassembled WGS sequence"/>
</dbReference>
<dbReference type="AlphaFoldDB" id="A0A163G7Y9"/>
<accession>A0A163G7Y9</accession>
<gene>
    <name evidence="1" type="ORF">AWU65_01970</name>
</gene>
<protein>
    <submittedName>
        <fullName evidence="1">Uncharacterized protein</fullName>
    </submittedName>
</protein>
<comment type="caution">
    <text evidence="1">The sequence shown here is derived from an EMBL/GenBank/DDBJ whole genome shotgun (WGS) entry which is preliminary data.</text>
</comment>
<organism evidence="1 2">
    <name type="scientific">Paenibacillus glucanolyticus</name>
    <dbReference type="NCBI Taxonomy" id="59843"/>
    <lineage>
        <taxon>Bacteria</taxon>
        <taxon>Bacillati</taxon>
        <taxon>Bacillota</taxon>
        <taxon>Bacilli</taxon>
        <taxon>Bacillales</taxon>
        <taxon>Paenibacillaceae</taxon>
        <taxon>Paenibacillus</taxon>
    </lineage>
</organism>
<name>A0A163G7Y9_9BACL</name>
<dbReference type="EMBL" id="LWMH01000001">
    <property type="protein sequence ID" value="KZS44782.1"/>
    <property type="molecule type" value="Genomic_DNA"/>
</dbReference>
<keyword evidence="2" id="KW-1185">Reference proteome</keyword>
<reference evidence="1" key="1">
    <citation type="journal article" date="2016" name="Genome Announc.">
        <title>Draft genomes of two strains of Paenibacillus glucanolyticus with capability to degrade lignocellulose.</title>
        <authorList>
            <person name="Mathews S.L."/>
            <person name="Pawlak J."/>
            <person name="Grunden A.M."/>
        </authorList>
    </citation>
    <scope>NUCLEOTIDE SEQUENCE [LARGE SCALE GENOMIC DNA]</scope>
    <source>
        <strain evidence="1">SLM1</strain>
    </source>
</reference>
<dbReference type="RefSeq" id="WP_063477366.1">
    <property type="nucleotide sequence ID" value="NZ_LWMH01000001.1"/>
</dbReference>
<evidence type="ECO:0000313" key="2">
    <source>
        <dbReference type="Proteomes" id="UP000076796"/>
    </source>
</evidence>
<proteinExistence type="predicted"/>
<evidence type="ECO:0000313" key="1">
    <source>
        <dbReference type="EMBL" id="KZS44782.1"/>
    </source>
</evidence>
<sequence>MKNPNDITYHATYEPDMKKMVKALQIIFEARVDDTNQDNAKDTNTSCIENESSIIIRNSENSRV</sequence>